<protein>
    <recommendedName>
        <fullName evidence="3">Lipoprotein</fullName>
    </recommendedName>
</protein>
<evidence type="ECO:0000313" key="1">
    <source>
        <dbReference type="EMBL" id="MBC3809684.1"/>
    </source>
</evidence>
<proteinExistence type="predicted"/>
<dbReference type="Proteomes" id="UP000648257">
    <property type="component" value="Unassembled WGS sequence"/>
</dbReference>
<evidence type="ECO:0000313" key="2">
    <source>
        <dbReference type="Proteomes" id="UP000648257"/>
    </source>
</evidence>
<sequence length="167" mass="18838">MYLNLKMLVSTIFLITFLTGCWKQSDVVTIKSDGSTEFETDIVITEKGFTTKDVEELTSEFVKGLKSAGWQVEKKWVSKSVPFKLSFSGRGNIRQVKSASDFYKIQKINEDTYSIRFVPAEAKGGKSSRSMQFKRGFFGGAKIIDERGNEVKAIDNVLGNQTYKIVF</sequence>
<reference evidence="1 2" key="1">
    <citation type="submission" date="2020-08" db="EMBL/GenBank/DDBJ databases">
        <title>Novel species isolated from subtropical streams in China.</title>
        <authorList>
            <person name="Lu H."/>
        </authorList>
    </citation>
    <scope>NUCLEOTIDE SEQUENCE [LARGE SCALE GENOMIC DNA]</scope>
    <source>
        <strain evidence="1 2">KACC 16656</strain>
    </source>
</reference>
<gene>
    <name evidence="1" type="ORF">H8K52_20315</name>
</gene>
<dbReference type="RefSeq" id="WP_186924740.1">
    <property type="nucleotide sequence ID" value="NZ_JACOFW010000049.1"/>
</dbReference>
<name>A0ABR6XBN2_9BURK</name>
<dbReference type="EMBL" id="JACOFW010000049">
    <property type="protein sequence ID" value="MBC3809684.1"/>
    <property type="molecule type" value="Genomic_DNA"/>
</dbReference>
<keyword evidence="2" id="KW-1185">Reference proteome</keyword>
<dbReference type="PROSITE" id="PS51257">
    <property type="entry name" value="PROKAR_LIPOPROTEIN"/>
    <property type="match status" value="1"/>
</dbReference>
<evidence type="ECO:0008006" key="3">
    <source>
        <dbReference type="Google" id="ProtNLM"/>
    </source>
</evidence>
<accession>A0ABR6XBN2</accession>
<organism evidence="1 2">
    <name type="scientific">Undibacterium seohonense</name>
    <dbReference type="NCBI Taxonomy" id="1344950"/>
    <lineage>
        <taxon>Bacteria</taxon>
        <taxon>Pseudomonadati</taxon>
        <taxon>Pseudomonadota</taxon>
        <taxon>Betaproteobacteria</taxon>
        <taxon>Burkholderiales</taxon>
        <taxon>Oxalobacteraceae</taxon>
        <taxon>Undibacterium</taxon>
    </lineage>
</organism>
<comment type="caution">
    <text evidence="1">The sequence shown here is derived from an EMBL/GenBank/DDBJ whole genome shotgun (WGS) entry which is preliminary data.</text>
</comment>